<sequence length="135" mass="13781">MAADSSVTNPAANDPAPFYALGAGTALIVVGAAGYLLSEERSPTAFIPAGFGVILIVCGLIARSGEKALKHAMHGAAMVGLIGLIAGVVVLVTRWPGEFGLPQVCQAAMAVICAAFIALCIKSFRDARKRREAAA</sequence>
<accession>A0ABX1VD00</accession>
<keyword evidence="1" id="KW-0812">Transmembrane</keyword>
<gene>
    <name evidence="2" type="ORF">LzC2_12460</name>
</gene>
<keyword evidence="1" id="KW-0472">Membrane</keyword>
<reference evidence="2 3" key="1">
    <citation type="journal article" date="2020" name="Syst. Appl. Microbiol.">
        <title>Alienimonas chondri sp. nov., a novel planctomycete isolated from the biofilm of the red alga Chondrus crispus.</title>
        <authorList>
            <person name="Vitorino I."/>
            <person name="Albuquerque L."/>
            <person name="Wiegand S."/>
            <person name="Kallscheuer N."/>
            <person name="da Costa M.S."/>
            <person name="Lobo-da-Cunha A."/>
            <person name="Jogler C."/>
            <person name="Lage O.M."/>
        </authorList>
    </citation>
    <scope>NUCLEOTIDE SEQUENCE [LARGE SCALE GENOMIC DNA]</scope>
    <source>
        <strain evidence="2 3">LzC2</strain>
    </source>
</reference>
<keyword evidence="1" id="KW-1133">Transmembrane helix</keyword>
<proteinExistence type="predicted"/>
<name>A0ABX1VD00_9PLAN</name>
<feature type="transmembrane region" description="Helical" evidence="1">
    <location>
        <begin position="43"/>
        <end position="62"/>
    </location>
</feature>
<evidence type="ECO:0000313" key="2">
    <source>
        <dbReference type="EMBL" id="NNJ25178.1"/>
    </source>
</evidence>
<keyword evidence="3" id="KW-1185">Reference proteome</keyword>
<comment type="caution">
    <text evidence="2">The sequence shown here is derived from an EMBL/GenBank/DDBJ whole genome shotgun (WGS) entry which is preliminary data.</text>
</comment>
<feature type="transmembrane region" description="Helical" evidence="1">
    <location>
        <begin position="74"/>
        <end position="95"/>
    </location>
</feature>
<dbReference type="Proteomes" id="UP000609651">
    <property type="component" value="Unassembled WGS sequence"/>
</dbReference>
<evidence type="ECO:0000256" key="1">
    <source>
        <dbReference type="SAM" id="Phobius"/>
    </source>
</evidence>
<protein>
    <submittedName>
        <fullName evidence="2">Uncharacterized protein</fullName>
    </submittedName>
</protein>
<feature type="transmembrane region" description="Helical" evidence="1">
    <location>
        <begin position="18"/>
        <end position="37"/>
    </location>
</feature>
<dbReference type="RefSeq" id="WP_171184896.1">
    <property type="nucleotide sequence ID" value="NZ_WTPX01000027.1"/>
</dbReference>
<organism evidence="2 3">
    <name type="scientific">Alienimonas chondri</name>
    <dbReference type="NCBI Taxonomy" id="2681879"/>
    <lineage>
        <taxon>Bacteria</taxon>
        <taxon>Pseudomonadati</taxon>
        <taxon>Planctomycetota</taxon>
        <taxon>Planctomycetia</taxon>
        <taxon>Planctomycetales</taxon>
        <taxon>Planctomycetaceae</taxon>
        <taxon>Alienimonas</taxon>
    </lineage>
</organism>
<feature type="transmembrane region" description="Helical" evidence="1">
    <location>
        <begin position="101"/>
        <end position="121"/>
    </location>
</feature>
<evidence type="ECO:0000313" key="3">
    <source>
        <dbReference type="Proteomes" id="UP000609651"/>
    </source>
</evidence>
<dbReference type="EMBL" id="WTPX01000027">
    <property type="protein sequence ID" value="NNJ25178.1"/>
    <property type="molecule type" value="Genomic_DNA"/>
</dbReference>